<evidence type="ECO:0000313" key="7">
    <source>
        <dbReference type="EMBL" id="NCU16161.1"/>
    </source>
</evidence>
<comment type="subcellular location">
    <subcellularLocation>
        <location evidence="1">Cell membrane</location>
        <topology evidence="1">Multi-pass membrane protein</topology>
    </subcellularLocation>
</comment>
<evidence type="ECO:0000256" key="6">
    <source>
        <dbReference type="SAM" id="Phobius"/>
    </source>
</evidence>
<evidence type="ECO:0000256" key="2">
    <source>
        <dbReference type="ARBA" id="ARBA00022475"/>
    </source>
</evidence>
<feature type="transmembrane region" description="Helical" evidence="6">
    <location>
        <begin position="87"/>
        <end position="108"/>
    </location>
</feature>
<dbReference type="Pfam" id="PF03626">
    <property type="entry name" value="COX4_pro"/>
    <property type="match status" value="1"/>
</dbReference>
<organism evidence="7 8">
    <name type="scientific">Pallidibacillus pasinlerensis</name>
    <dbReference type="NCBI Taxonomy" id="2703818"/>
    <lineage>
        <taxon>Bacteria</taxon>
        <taxon>Bacillati</taxon>
        <taxon>Bacillota</taxon>
        <taxon>Bacilli</taxon>
        <taxon>Bacillales</taxon>
        <taxon>Bacillaceae</taxon>
        <taxon>Pallidibacillus</taxon>
    </lineage>
</organism>
<keyword evidence="8" id="KW-1185">Reference proteome</keyword>
<gene>
    <name evidence="7" type="primary">ctaF</name>
    <name evidence="7" type="ORF">GW534_00030</name>
</gene>
<proteinExistence type="predicted"/>
<keyword evidence="3 6" id="KW-0812">Transmembrane</keyword>
<evidence type="ECO:0000313" key="8">
    <source>
        <dbReference type="Proteomes" id="UP000743899"/>
    </source>
</evidence>
<reference evidence="7 8" key="1">
    <citation type="submission" date="2020-01" db="EMBL/GenBank/DDBJ databases">
        <title>A novel Bacillus sp. from Pasinler.</title>
        <authorList>
            <person name="Adiguzel A."/>
            <person name="Ay H."/>
            <person name="Baltaci M.O."/>
        </authorList>
    </citation>
    <scope>NUCLEOTIDE SEQUENCE [LARGE SCALE GENOMIC DNA]</scope>
    <source>
        <strain evidence="7 8">P1</strain>
    </source>
</reference>
<dbReference type="InterPro" id="IPR005171">
    <property type="entry name" value="Cyt_c_oxidase_su4_prok"/>
</dbReference>
<evidence type="ECO:0000256" key="5">
    <source>
        <dbReference type="ARBA" id="ARBA00023136"/>
    </source>
</evidence>
<keyword evidence="2" id="KW-1003">Cell membrane</keyword>
<evidence type="ECO:0000256" key="1">
    <source>
        <dbReference type="ARBA" id="ARBA00004651"/>
    </source>
</evidence>
<name>A0ABX0A0T7_9BACI</name>
<dbReference type="RefSeq" id="WP_161918999.1">
    <property type="nucleotide sequence ID" value="NZ_JAACYS010000001.1"/>
</dbReference>
<keyword evidence="7" id="KW-0560">Oxidoreductase</keyword>
<keyword evidence="4 6" id="KW-1133">Transmembrane helix</keyword>
<dbReference type="InterPro" id="IPR014257">
    <property type="entry name" value="Cyt_c_oxidase_su4_bacillaceae"/>
</dbReference>
<keyword evidence="5 6" id="KW-0472">Membrane</keyword>
<comment type="caution">
    <text evidence="7">The sequence shown here is derived from an EMBL/GenBank/DDBJ whole genome shotgun (WGS) entry which is preliminary data.</text>
</comment>
<evidence type="ECO:0000256" key="3">
    <source>
        <dbReference type="ARBA" id="ARBA00022692"/>
    </source>
</evidence>
<dbReference type="GO" id="GO:0016491">
    <property type="term" value="F:oxidoreductase activity"/>
    <property type="evidence" value="ECO:0007669"/>
    <property type="project" value="UniProtKB-KW"/>
</dbReference>
<feature type="transmembrane region" description="Helical" evidence="6">
    <location>
        <begin position="27"/>
        <end position="48"/>
    </location>
</feature>
<dbReference type="Proteomes" id="UP000743899">
    <property type="component" value="Unassembled WGS sequence"/>
</dbReference>
<evidence type="ECO:0000256" key="4">
    <source>
        <dbReference type="ARBA" id="ARBA00022989"/>
    </source>
</evidence>
<dbReference type="EC" id="1.9.3.1" evidence="7"/>
<accession>A0ABX0A0T7</accession>
<dbReference type="EMBL" id="JAACYS010000001">
    <property type="protein sequence ID" value="NCU16161.1"/>
    <property type="molecule type" value="Genomic_DNA"/>
</dbReference>
<protein>
    <submittedName>
        <fullName evidence="7">Cytochrome c oxidase subunit IVB</fullName>
        <ecNumber evidence="7">1.9.3.1</ecNumber>
    </submittedName>
</protein>
<dbReference type="NCBIfam" id="TIGR02908">
    <property type="entry name" value="CoxD_Bacillus"/>
    <property type="match status" value="1"/>
</dbReference>
<sequence length="109" mass="12775">MENNMNKQELRAQYEYRRRKSAEGMRLQLISFGLMAFLTIISFLAVGYGLPKSFVVPILLLLASVQALFQLYYFMHASEKGHGMVMFFMYSAMFVAFITVLCYMTIIWW</sequence>
<feature type="transmembrane region" description="Helical" evidence="6">
    <location>
        <begin position="54"/>
        <end position="75"/>
    </location>
</feature>